<feature type="compositionally biased region" description="Basic and acidic residues" evidence="4">
    <location>
        <begin position="515"/>
        <end position="524"/>
    </location>
</feature>
<feature type="region of interest" description="Disordered" evidence="4">
    <location>
        <begin position="71"/>
        <end position="92"/>
    </location>
</feature>
<feature type="domain" description="Ubiquitin-like protease family profile" evidence="5">
    <location>
        <begin position="190"/>
        <end position="375"/>
    </location>
</feature>
<keyword evidence="2" id="KW-0645">Protease</keyword>
<name>A0A6A6RPJ7_9PLEO</name>
<sequence>MDERKPEMGGEHIDPPAVVVHPPTPSPPPESLKRAWEQVATDAHDRRSQVFPKTRAVLRYKNSRMYLMSSRGAERENYAPTQQTRPPLLKRRYSIDALPFPKKKKLSNYESYNRRTDCVDQRVRHDFETLPFFPVALMPLPAAPREMEEPVSRAPSAAFPTVCRYPELTHATWVGNVRFDHRTFIDLPKSCLSNTDFRVILDHNGPDAWWSDPILDAALELISLRYNVEEHKIFIASSLIGQILYPAGIGEEDETGVSYVGLSEYRTMMEDKHWIFIPINDGYTEQDASVTRGNHWSLIVVDRIHRVAHYVDSLWVKDYGYQNTAYTIAAGVGRVLGEGYHFSPEVYTPHQWRNNSFKGDSGPCGPFVVTMIKQYVCQIISTPPALRGELSFSLPREYQFFFEKVFDSRQVRLDVHWALIFLKKRQWSEKEMVHFDAKVLDGSNVELVEKPRMMFNATAQCSKAPEWQIMEPSLYGSVKQYMAEYKSHNSWDITDSDTDTDTDTDAETETETETENARPIKVDADDLIELNDAHSIEHDNAHSIELSPRVDSTNQDLR</sequence>
<protein>
    <recommendedName>
        <fullName evidence="5">Ubiquitin-like protease family profile domain-containing protein</fullName>
    </recommendedName>
</protein>
<evidence type="ECO:0000313" key="6">
    <source>
        <dbReference type="EMBL" id="KAF2637266.1"/>
    </source>
</evidence>
<dbReference type="GO" id="GO:0019783">
    <property type="term" value="F:ubiquitin-like protein peptidase activity"/>
    <property type="evidence" value="ECO:0007669"/>
    <property type="project" value="UniProtKB-ARBA"/>
</dbReference>
<keyword evidence="3" id="KW-0378">Hydrolase</keyword>
<evidence type="ECO:0000256" key="4">
    <source>
        <dbReference type="SAM" id="MobiDB-lite"/>
    </source>
</evidence>
<dbReference type="GO" id="GO:0006508">
    <property type="term" value="P:proteolysis"/>
    <property type="evidence" value="ECO:0007669"/>
    <property type="project" value="UniProtKB-KW"/>
</dbReference>
<dbReference type="Proteomes" id="UP000799753">
    <property type="component" value="Unassembled WGS sequence"/>
</dbReference>
<dbReference type="InterPro" id="IPR003653">
    <property type="entry name" value="Peptidase_C48_C"/>
</dbReference>
<feature type="region of interest" description="Disordered" evidence="4">
    <location>
        <begin position="492"/>
        <end position="524"/>
    </location>
</feature>
<evidence type="ECO:0000256" key="2">
    <source>
        <dbReference type="ARBA" id="ARBA00022670"/>
    </source>
</evidence>
<dbReference type="OrthoDB" id="3687719at2759"/>
<evidence type="ECO:0000259" key="5">
    <source>
        <dbReference type="PROSITE" id="PS50600"/>
    </source>
</evidence>
<accession>A0A6A6RPJ7</accession>
<dbReference type="AlphaFoldDB" id="A0A6A6RPJ7"/>
<feature type="region of interest" description="Disordered" evidence="4">
    <location>
        <begin position="539"/>
        <end position="558"/>
    </location>
</feature>
<dbReference type="SUPFAM" id="SSF54001">
    <property type="entry name" value="Cysteine proteinases"/>
    <property type="match status" value="1"/>
</dbReference>
<evidence type="ECO:0000256" key="3">
    <source>
        <dbReference type="ARBA" id="ARBA00022801"/>
    </source>
</evidence>
<dbReference type="GO" id="GO:0008234">
    <property type="term" value="F:cysteine-type peptidase activity"/>
    <property type="evidence" value="ECO:0007669"/>
    <property type="project" value="InterPro"/>
</dbReference>
<comment type="similarity">
    <text evidence="1">Belongs to the peptidase C48 family.</text>
</comment>
<dbReference type="EMBL" id="MU006794">
    <property type="protein sequence ID" value="KAF2637266.1"/>
    <property type="molecule type" value="Genomic_DNA"/>
</dbReference>
<feature type="region of interest" description="Disordered" evidence="4">
    <location>
        <begin position="1"/>
        <end position="32"/>
    </location>
</feature>
<feature type="compositionally biased region" description="Basic and acidic residues" evidence="4">
    <location>
        <begin position="1"/>
        <end position="14"/>
    </location>
</feature>
<evidence type="ECO:0000256" key="1">
    <source>
        <dbReference type="ARBA" id="ARBA00005234"/>
    </source>
</evidence>
<dbReference type="Gene3D" id="3.40.395.10">
    <property type="entry name" value="Adenoviral Proteinase, Chain A"/>
    <property type="match status" value="1"/>
</dbReference>
<proteinExistence type="inferred from homology"/>
<evidence type="ECO:0000313" key="7">
    <source>
        <dbReference type="Proteomes" id="UP000799753"/>
    </source>
</evidence>
<gene>
    <name evidence="6" type="ORF">P280DRAFT_483145</name>
</gene>
<organism evidence="6 7">
    <name type="scientific">Massarina eburnea CBS 473.64</name>
    <dbReference type="NCBI Taxonomy" id="1395130"/>
    <lineage>
        <taxon>Eukaryota</taxon>
        <taxon>Fungi</taxon>
        <taxon>Dikarya</taxon>
        <taxon>Ascomycota</taxon>
        <taxon>Pezizomycotina</taxon>
        <taxon>Dothideomycetes</taxon>
        <taxon>Pleosporomycetidae</taxon>
        <taxon>Pleosporales</taxon>
        <taxon>Massarineae</taxon>
        <taxon>Massarinaceae</taxon>
        <taxon>Massarina</taxon>
    </lineage>
</organism>
<reference evidence="6" key="1">
    <citation type="journal article" date="2020" name="Stud. Mycol.">
        <title>101 Dothideomycetes genomes: a test case for predicting lifestyles and emergence of pathogens.</title>
        <authorList>
            <person name="Haridas S."/>
            <person name="Albert R."/>
            <person name="Binder M."/>
            <person name="Bloem J."/>
            <person name="Labutti K."/>
            <person name="Salamov A."/>
            <person name="Andreopoulos B."/>
            <person name="Baker S."/>
            <person name="Barry K."/>
            <person name="Bills G."/>
            <person name="Bluhm B."/>
            <person name="Cannon C."/>
            <person name="Castanera R."/>
            <person name="Culley D."/>
            <person name="Daum C."/>
            <person name="Ezra D."/>
            <person name="Gonzalez J."/>
            <person name="Henrissat B."/>
            <person name="Kuo A."/>
            <person name="Liang C."/>
            <person name="Lipzen A."/>
            <person name="Lutzoni F."/>
            <person name="Magnuson J."/>
            <person name="Mondo S."/>
            <person name="Nolan M."/>
            <person name="Ohm R."/>
            <person name="Pangilinan J."/>
            <person name="Park H.-J."/>
            <person name="Ramirez L."/>
            <person name="Alfaro M."/>
            <person name="Sun H."/>
            <person name="Tritt A."/>
            <person name="Yoshinaga Y."/>
            <person name="Zwiers L.-H."/>
            <person name="Turgeon B."/>
            <person name="Goodwin S."/>
            <person name="Spatafora J."/>
            <person name="Crous P."/>
            <person name="Grigoriev I."/>
        </authorList>
    </citation>
    <scope>NUCLEOTIDE SEQUENCE</scope>
    <source>
        <strain evidence="6">CBS 473.64</strain>
    </source>
</reference>
<keyword evidence="7" id="KW-1185">Reference proteome</keyword>
<dbReference type="PROSITE" id="PS50600">
    <property type="entry name" value="ULP_PROTEASE"/>
    <property type="match status" value="1"/>
</dbReference>
<feature type="compositionally biased region" description="Acidic residues" evidence="4">
    <location>
        <begin position="494"/>
        <end position="514"/>
    </location>
</feature>
<dbReference type="InterPro" id="IPR038765">
    <property type="entry name" value="Papain-like_cys_pep_sf"/>
</dbReference>